<protein>
    <submittedName>
        <fullName evidence="3">Peptidoglycan DD-metalloendopeptidase family protein</fullName>
    </submittedName>
</protein>
<evidence type="ECO:0000313" key="3">
    <source>
        <dbReference type="EMBL" id="KAB1649433.1"/>
    </source>
</evidence>
<accession>A0A6H9WJR1</accession>
<dbReference type="Proteomes" id="UP000431744">
    <property type="component" value="Unassembled WGS sequence"/>
</dbReference>
<proteinExistence type="predicted"/>
<dbReference type="InterPro" id="IPR011055">
    <property type="entry name" value="Dup_hybrid_motif"/>
</dbReference>
<keyword evidence="4" id="KW-1185">Reference proteome</keyword>
<evidence type="ECO:0000256" key="1">
    <source>
        <dbReference type="SAM" id="MobiDB-lite"/>
    </source>
</evidence>
<evidence type="ECO:0000259" key="2">
    <source>
        <dbReference type="Pfam" id="PF01551"/>
    </source>
</evidence>
<dbReference type="PANTHER" id="PTHR21666">
    <property type="entry name" value="PEPTIDASE-RELATED"/>
    <property type="match status" value="1"/>
</dbReference>
<dbReference type="InterPro" id="IPR016047">
    <property type="entry name" value="M23ase_b-sheet_dom"/>
</dbReference>
<gene>
    <name evidence="3" type="ORF">F8O04_03985</name>
</gene>
<dbReference type="PANTHER" id="PTHR21666:SF270">
    <property type="entry name" value="MUREIN HYDROLASE ACTIVATOR ENVC"/>
    <property type="match status" value="1"/>
</dbReference>
<name>A0A6H9WJR1_9MICO</name>
<dbReference type="CDD" id="cd12797">
    <property type="entry name" value="M23_peptidase"/>
    <property type="match status" value="1"/>
</dbReference>
<dbReference type="OrthoDB" id="1099523at2"/>
<feature type="domain" description="M23ase beta-sheet core" evidence="2">
    <location>
        <begin position="246"/>
        <end position="343"/>
    </location>
</feature>
<dbReference type="AlphaFoldDB" id="A0A6H9WJR1"/>
<dbReference type="Pfam" id="PF01551">
    <property type="entry name" value="Peptidase_M23"/>
    <property type="match status" value="1"/>
</dbReference>
<reference evidence="3 4" key="1">
    <citation type="submission" date="2019-09" db="EMBL/GenBank/DDBJ databases">
        <title>Phylogeny of genus Pseudoclavibacter and closely related genus.</title>
        <authorList>
            <person name="Li Y."/>
        </authorList>
    </citation>
    <scope>NUCLEOTIDE SEQUENCE [LARGE SCALE GENOMIC DNA]</scope>
    <source>
        <strain evidence="3 4">EGI 60007</strain>
    </source>
</reference>
<dbReference type="EMBL" id="WBJY01000001">
    <property type="protein sequence ID" value="KAB1649433.1"/>
    <property type="molecule type" value="Genomic_DNA"/>
</dbReference>
<dbReference type="RefSeq" id="WP_158028023.1">
    <property type="nucleotide sequence ID" value="NZ_BMHG01000001.1"/>
</dbReference>
<dbReference type="InterPro" id="IPR050570">
    <property type="entry name" value="Cell_wall_metabolism_enzyme"/>
</dbReference>
<comment type="caution">
    <text evidence="3">The sequence shown here is derived from an EMBL/GenBank/DDBJ whole genome shotgun (WGS) entry which is preliminary data.</text>
</comment>
<evidence type="ECO:0000313" key="4">
    <source>
        <dbReference type="Proteomes" id="UP000431744"/>
    </source>
</evidence>
<dbReference type="SUPFAM" id="SSF51261">
    <property type="entry name" value="Duplicated hybrid motif"/>
    <property type="match status" value="1"/>
</dbReference>
<feature type="region of interest" description="Disordered" evidence="1">
    <location>
        <begin position="81"/>
        <end position="109"/>
    </location>
</feature>
<sequence>MTATHAAPPLTRRQAREIERRTGKRPVAVAAPVTDHVALAADVRARIEVATATARDRVHLDATSARTTTLSFAAHLATVEEPGDRADGASASVPASFGGAPRERGSVKAPRPAALVRRVRRRRATFGAVAASVAAVASVAAAAPGLNLAPDVAQASLVSPDTASAEEQTGAIDTGVDQAGGTEGQTQTVPYAPAPEVAPNLNDYQVITVAGDGVESAAAAPTLAPQFFDPYPSGRMNEGYGTRGGAHNGIDMVGGGCGAELVAVTGGTVTFAGAQGGYGNHVELDLGDGTTISYSHLQPGGIGVSVGQVVQAGDHIGAVGTTGHSTGCHLHFEVKVNGSFIDPVPWLAERGITA</sequence>
<dbReference type="Gene3D" id="2.70.70.10">
    <property type="entry name" value="Glucose Permease (Domain IIA)"/>
    <property type="match status" value="1"/>
</dbReference>
<organism evidence="3 4">
    <name type="scientific">Pseudoclavibacter endophyticus</name>
    <dbReference type="NCBI Taxonomy" id="1778590"/>
    <lineage>
        <taxon>Bacteria</taxon>
        <taxon>Bacillati</taxon>
        <taxon>Actinomycetota</taxon>
        <taxon>Actinomycetes</taxon>
        <taxon>Micrococcales</taxon>
        <taxon>Microbacteriaceae</taxon>
        <taxon>Pseudoclavibacter</taxon>
    </lineage>
</organism>
<dbReference type="GO" id="GO:0004222">
    <property type="term" value="F:metalloendopeptidase activity"/>
    <property type="evidence" value="ECO:0007669"/>
    <property type="project" value="TreeGrafter"/>
</dbReference>